<dbReference type="Gene3D" id="3.30.565.10">
    <property type="entry name" value="Histidine kinase-like ATPase, C-terminal domain"/>
    <property type="match status" value="1"/>
</dbReference>
<dbReference type="InterPro" id="IPR050267">
    <property type="entry name" value="Anti-sigma-factor_SerPK"/>
</dbReference>
<feature type="domain" description="Histidine kinase/HSP90-like ATPase" evidence="2">
    <location>
        <begin position="200"/>
        <end position="311"/>
    </location>
</feature>
<feature type="domain" description="MEDS" evidence="3">
    <location>
        <begin position="18"/>
        <end position="161"/>
    </location>
</feature>
<sequence length="315" mass="33513">MSLARGGPGSAHRGAFVHPALFYRGDEEYLAGTVPFVREGRAAGEPVAVAVPGPRLALLRRALGRTAAEVTWLDMAEAGRNPGRIIPGVLRAFADRHAAGRVRIVGEPVWPGRSAAEYPACAQHEALINLAFAGRPVSILCPYDTAGLHPVAIADARATHPVVIDRRGERVSGDFAPDRIVRAYNLPFPEPRDAVSMGFDLDALPLVRDFTRRRGGRLGLGADAAGDLELAVNELAANSCLHGGGSGEVRLWAEDGHVVCEVRDAGTITDPLAGRRPADMSPNGGRGILMVHHLADLVRVHTGPDGTAVRVYMRR</sequence>
<dbReference type="InterPro" id="IPR025847">
    <property type="entry name" value="MEDS_domain"/>
</dbReference>
<dbReference type="AlphaFoldDB" id="A0A543IEP5"/>
<evidence type="ECO:0000256" key="1">
    <source>
        <dbReference type="ARBA" id="ARBA00022527"/>
    </source>
</evidence>
<keyword evidence="5" id="KW-1185">Reference proteome</keyword>
<dbReference type="PANTHER" id="PTHR35526">
    <property type="entry name" value="ANTI-SIGMA-F FACTOR RSBW-RELATED"/>
    <property type="match status" value="1"/>
</dbReference>
<dbReference type="CDD" id="cd16936">
    <property type="entry name" value="HATPase_RsbW-like"/>
    <property type="match status" value="1"/>
</dbReference>
<dbReference type="Pfam" id="PF13581">
    <property type="entry name" value="HATPase_c_2"/>
    <property type="match status" value="1"/>
</dbReference>
<dbReference type="Proteomes" id="UP000316706">
    <property type="component" value="Unassembled WGS sequence"/>
</dbReference>
<organism evidence="4 5">
    <name type="scientific">Actinomadura hallensis</name>
    <dbReference type="NCBI Taxonomy" id="337895"/>
    <lineage>
        <taxon>Bacteria</taxon>
        <taxon>Bacillati</taxon>
        <taxon>Actinomycetota</taxon>
        <taxon>Actinomycetes</taxon>
        <taxon>Streptosporangiales</taxon>
        <taxon>Thermomonosporaceae</taxon>
        <taxon>Actinomadura</taxon>
    </lineage>
</organism>
<dbReference type="InterPro" id="IPR003594">
    <property type="entry name" value="HATPase_dom"/>
</dbReference>
<keyword evidence="1" id="KW-0723">Serine/threonine-protein kinase</keyword>
<accession>A0A543IEP5</accession>
<dbReference type="InterPro" id="IPR036890">
    <property type="entry name" value="HATPase_C_sf"/>
</dbReference>
<dbReference type="SUPFAM" id="SSF55874">
    <property type="entry name" value="ATPase domain of HSP90 chaperone/DNA topoisomerase II/histidine kinase"/>
    <property type="match status" value="1"/>
</dbReference>
<keyword evidence="1" id="KW-0418">Kinase</keyword>
<dbReference type="PANTHER" id="PTHR35526:SF3">
    <property type="entry name" value="ANTI-SIGMA-F FACTOR RSBW"/>
    <property type="match status" value="1"/>
</dbReference>
<dbReference type="NCBIfam" id="NF041045">
    <property type="entry name" value="RsbA_anti_sig"/>
    <property type="match status" value="1"/>
</dbReference>
<dbReference type="GO" id="GO:0004674">
    <property type="term" value="F:protein serine/threonine kinase activity"/>
    <property type="evidence" value="ECO:0007669"/>
    <property type="project" value="UniProtKB-KW"/>
</dbReference>
<evidence type="ECO:0000259" key="2">
    <source>
        <dbReference type="Pfam" id="PF13581"/>
    </source>
</evidence>
<keyword evidence="1" id="KW-0808">Transferase</keyword>
<evidence type="ECO:0000313" key="4">
    <source>
        <dbReference type="EMBL" id="TQM69052.1"/>
    </source>
</evidence>
<dbReference type="Pfam" id="PF14417">
    <property type="entry name" value="MEDS"/>
    <property type="match status" value="1"/>
</dbReference>
<dbReference type="RefSeq" id="WP_141968887.1">
    <property type="nucleotide sequence ID" value="NZ_VFPO01000001.1"/>
</dbReference>
<dbReference type="OrthoDB" id="3748385at2"/>
<comment type="caution">
    <text evidence="4">The sequence shown here is derived from an EMBL/GenBank/DDBJ whole genome shotgun (WGS) entry which is preliminary data.</text>
</comment>
<dbReference type="InterPro" id="IPR047718">
    <property type="entry name" value="RsbA-like_anti_sig"/>
</dbReference>
<proteinExistence type="predicted"/>
<dbReference type="EMBL" id="VFPO01000001">
    <property type="protein sequence ID" value="TQM69052.1"/>
    <property type="molecule type" value="Genomic_DNA"/>
</dbReference>
<gene>
    <name evidence="4" type="ORF">FHX41_2733</name>
</gene>
<protein>
    <submittedName>
        <fullName evidence="4">Anti-sigma regulatory factor (Ser/Thr protein kinase)</fullName>
    </submittedName>
</protein>
<name>A0A543IEP5_9ACTN</name>
<evidence type="ECO:0000259" key="3">
    <source>
        <dbReference type="Pfam" id="PF14417"/>
    </source>
</evidence>
<evidence type="ECO:0000313" key="5">
    <source>
        <dbReference type="Proteomes" id="UP000316706"/>
    </source>
</evidence>
<reference evidence="4 5" key="1">
    <citation type="submission" date="2019-06" db="EMBL/GenBank/DDBJ databases">
        <title>Sequencing the genomes of 1000 actinobacteria strains.</title>
        <authorList>
            <person name="Klenk H.-P."/>
        </authorList>
    </citation>
    <scope>NUCLEOTIDE SEQUENCE [LARGE SCALE GENOMIC DNA]</scope>
    <source>
        <strain evidence="4 5">DSM 45043</strain>
    </source>
</reference>